<keyword evidence="4" id="KW-1185">Reference proteome</keyword>
<dbReference type="GO" id="GO:0006402">
    <property type="term" value="P:mRNA catabolic process"/>
    <property type="evidence" value="ECO:0007669"/>
    <property type="project" value="TreeGrafter"/>
</dbReference>
<dbReference type="PIRSF" id="PIRSF006156">
    <property type="entry name" value="YafQ"/>
    <property type="match status" value="1"/>
</dbReference>
<dbReference type="GeneID" id="97014042"/>
<dbReference type="InterPro" id="IPR007712">
    <property type="entry name" value="RelE/ParE_toxin"/>
</dbReference>
<dbReference type="RefSeq" id="WP_066591574.1">
    <property type="nucleotide sequence ID" value="NZ_CAJTBZ010000022.1"/>
</dbReference>
<evidence type="ECO:0008006" key="5">
    <source>
        <dbReference type="Google" id="ProtNLM"/>
    </source>
</evidence>
<dbReference type="SUPFAM" id="SSF143011">
    <property type="entry name" value="RelE-like"/>
    <property type="match status" value="1"/>
</dbReference>
<dbReference type="AlphaFoldDB" id="A0A227KS23"/>
<evidence type="ECO:0000313" key="4">
    <source>
        <dbReference type="Proteomes" id="UP000214610"/>
    </source>
</evidence>
<gene>
    <name evidence="3" type="ORF">ADH67_03180</name>
</gene>
<dbReference type="InterPro" id="IPR035093">
    <property type="entry name" value="RelE/ParE_toxin_dom_sf"/>
</dbReference>
<evidence type="ECO:0000256" key="2">
    <source>
        <dbReference type="PIRSR" id="PIRSR006156-1"/>
    </source>
</evidence>
<accession>A0A227KS23</accession>
<dbReference type="EMBL" id="NHMP01000001">
    <property type="protein sequence ID" value="OXE51311.1"/>
    <property type="molecule type" value="Genomic_DNA"/>
</dbReference>
<protein>
    <recommendedName>
        <fullName evidence="5">Type II toxin-antitoxin system mRNA interferase toxin, RelE/StbE family</fullName>
    </recommendedName>
</protein>
<keyword evidence="1" id="KW-1277">Toxin-antitoxin system</keyword>
<dbReference type="Gene3D" id="3.30.2310.20">
    <property type="entry name" value="RelE-like"/>
    <property type="match status" value="1"/>
</dbReference>
<evidence type="ECO:0000313" key="3">
    <source>
        <dbReference type="EMBL" id="OXE51311.1"/>
    </source>
</evidence>
<dbReference type="GO" id="GO:0006415">
    <property type="term" value="P:translational termination"/>
    <property type="evidence" value="ECO:0007669"/>
    <property type="project" value="TreeGrafter"/>
</dbReference>
<dbReference type="PANTHER" id="PTHR40588">
    <property type="entry name" value="MRNA INTERFERASE TOXIN YAFQ"/>
    <property type="match status" value="1"/>
</dbReference>
<dbReference type="Pfam" id="PF15738">
    <property type="entry name" value="YafQ_toxin"/>
    <property type="match status" value="1"/>
</dbReference>
<feature type="active site" description="Proton donor" evidence="2">
    <location>
        <position position="83"/>
    </location>
</feature>
<dbReference type="InterPro" id="IPR004386">
    <property type="entry name" value="Toxin_YafQ-like"/>
</dbReference>
<reference evidence="4" key="1">
    <citation type="submission" date="2017-05" db="EMBL/GenBank/DDBJ databases">
        <title>Improved OligoMM genomes.</title>
        <authorList>
            <person name="Garzetti D."/>
        </authorList>
    </citation>
    <scope>NUCLEOTIDE SEQUENCE [LARGE SCALE GENOMIC DNA]</scope>
    <source>
        <strain evidence="4">YL45</strain>
    </source>
</reference>
<dbReference type="GO" id="GO:0004521">
    <property type="term" value="F:RNA endonuclease activity"/>
    <property type="evidence" value="ECO:0007669"/>
    <property type="project" value="TreeGrafter"/>
</dbReference>
<name>A0A227KS23_9BURK</name>
<dbReference type="PANTHER" id="PTHR40588:SF1">
    <property type="entry name" value="MRNA INTERFERASE TOXIN YAFQ"/>
    <property type="match status" value="1"/>
</dbReference>
<sequence>MLNLEITNSFKKDLKTCRRRNLDIQKLDYVFQKLLQEEDVSLFKDHALIGNWINHRELHIQSDWLLIYIKTSESIIAVRTGSHADLFETQHH</sequence>
<organism evidence="3 4">
    <name type="scientific">Turicimonas muris</name>
    <dbReference type="NCBI Taxonomy" id="1796652"/>
    <lineage>
        <taxon>Bacteria</taxon>
        <taxon>Pseudomonadati</taxon>
        <taxon>Pseudomonadota</taxon>
        <taxon>Betaproteobacteria</taxon>
        <taxon>Burkholderiales</taxon>
        <taxon>Sutterellaceae</taxon>
        <taxon>Turicimonas</taxon>
    </lineage>
</organism>
<evidence type="ECO:0000256" key="1">
    <source>
        <dbReference type="ARBA" id="ARBA00022649"/>
    </source>
</evidence>
<proteinExistence type="predicted"/>
<comment type="caution">
    <text evidence="3">The sequence shown here is derived from an EMBL/GenBank/DDBJ whole genome shotgun (WGS) entry which is preliminary data.</text>
</comment>
<dbReference type="NCBIfam" id="TIGR02385">
    <property type="entry name" value="RelE_StbE"/>
    <property type="match status" value="1"/>
</dbReference>
<dbReference type="Proteomes" id="UP000214610">
    <property type="component" value="Unassembled WGS sequence"/>
</dbReference>